<proteinExistence type="predicted"/>
<reference evidence="2 3" key="1">
    <citation type="submission" date="2019-09" db="EMBL/GenBank/DDBJ databases">
        <authorList>
            <person name="Depoorter E."/>
        </authorList>
    </citation>
    <scope>NUCLEOTIDE SEQUENCE [LARGE SCALE GENOMIC DNA]</scope>
    <source>
        <strain evidence="2">LMG 23254</strain>
    </source>
</reference>
<dbReference type="EMBL" id="CABVPW010000064">
    <property type="protein sequence ID" value="VWC49467.1"/>
    <property type="molecule type" value="Genomic_DNA"/>
</dbReference>
<dbReference type="RefSeq" id="WP_175035611.1">
    <property type="nucleotide sequence ID" value="NZ_CABVPW010000064.1"/>
</dbReference>
<dbReference type="NCBIfam" id="TIGR03359">
    <property type="entry name" value="VI_chp_6"/>
    <property type="match status" value="1"/>
</dbReference>
<keyword evidence="1" id="KW-1133">Transmembrane helix</keyword>
<sequence length="595" mass="65367">MNPSLDDLLLDYYQRELTYLRHASQSFAERYPKVAQRLSLGAGECADPHVERLLESFALLTARLHRKLDDEYSDLTDSLLEQFYPYASRPIPSMTIVQAEADPSQGSLASGYVVPRGSPLQHVTGDGTAIQWRTAANATLWPVDVDNAQMLSAEEAQALTSDGTLQSALRLSLRCTGKHTFAALPIRTLRIHLGGTSVTAAQLYDLLCAHTTSVYAQAPAAALRPIPGKPQPVGFAWDDALLPLEDGVHPAYRLLVEYFAFPEKFLFFDLPVPQASDAVDRLDLVIGFSAAPASRVTVSARDVLLGCTPAINLFPRTSEPLRPDATRHELRISPDIHRESSTEIYSVLKVRAVLGREVTEVAPYLGIQHGAGSGLYWHARRVSAMHASRPGSDVMLTFVDPCFDPALPEARTLTAELLCTNRNKAQNLSPGMALAFDQPSPIARVRIVRRPTQQAMAALDGSSRWRFASQLVLNHASLVDGPEALQALREMLQLHNLTTQATAARQIGGIVRVSSEPTVEHVGEDMWRGWRNGLKVTVELDRTNFVGASTVMFSGVLAHFFALYANVNRFVRTSLVLDGKEIRSWRPIQGTPVVL</sequence>
<evidence type="ECO:0000256" key="1">
    <source>
        <dbReference type="SAM" id="Phobius"/>
    </source>
</evidence>
<keyword evidence="1" id="KW-0812">Transmembrane</keyword>
<keyword evidence="1" id="KW-0472">Membrane</keyword>
<protein>
    <submittedName>
        <fullName evidence="2">Type VI secretion system protein TssF</fullName>
    </submittedName>
</protein>
<evidence type="ECO:0000313" key="2">
    <source>
        <dbReference type="EMBL" id="VWC49467.1"/>
    </source>
</evidence>
<name>A0A6P2SVQ2_BURL3</name>
<organism evidence="2 3">
    <name type="scientific">Burkholderia lata (strain ATCC 17760 / DSM 23089 / LMG 22485 / NCIMB 9086 / R18194 / 383)</name>
    <dbReference type="NCBI Taxonomy" id="482957"/>
    <lineage>
        <taxon>Bacteria</taxon>
        <taxon>Pseudomonadati</taxon>
        <taxon>Pseudomonadota</taxon>
        <taxon>Betaproteobacteria</taxon>
        <taxon>Burkholderiales</taxon>
        <taxon>Burkholderiaceae</taxon>
        <taxon>Burkholderia</taxon>
        <taxon>Burkholderia cepacia complex</taxon>
    </lineage>
</organism>
<dbReference type="PIRSF" id="PIRSF028304">
    <property type="entry name" value="UCP028304"/>
    <property type="match status" value="1"/>
</dbReference>
<dbReference type="InterPro" id="IPR010272">
    <property type="entry name" value="T6SS_TssF"/>
</dbReference>
<dbReference type="PANTHER" id="PTHR35370:SF1">
    <property type="entry name" value="TYPE VI SECRETION SYSTEM COMPONENT TSSF1"/>
    <property type="match status" value="1"/>
</dbReference>
<dbReference type="Proteomes" id="UP000494218">
    <property type="component" value="Unassembled WGS sequence"/>
</dbReference>
<evidence type="ECO:0000313" key="3">
    <source>
        <dbReference type="Proteomes" id="UP000494218"/>
    </source>
</evidence>
<gene>
    <name evidence="2" type="ORF">BLA23254_07667</name>
</gene>
<accession>A0A6P2SVQ2</accession>
<dbReference type="AlphaFoldDB" id="A0A6P2SVQ2"/>
<dbReference type="Pfam" id="PF05947">
    <property type="entry name" value="T6SS_TssF"/>
    <property type="match status" value="1"/>
</dbReference>
<feature type="transmembrane region" description="Helical" evidence="1">
    <location>
        <begin position="545"/>
        <end position="565"/>
    </location>
</feature>
<dbReference type="PANTHER" id="PTHR35370">
    <property type="entry name" value="CYTOPLASMIC PROTEIN-RELATED-RELATED"/>
    <property type="match status" value="1"/>
</dbReference>